<feature type="transmembrane region" description="Helical" evidence="6">
    <location>
        <begin position="61"/>
        <end position="78"/>
    </location>
</feature>
<name>A0A7C2Z3U0_9CREN</name>
<dbReference type="GO" id="GO:0005886">
    <property type="term" value="C:plasma membrane"/>
    <property type="evidence" value="ECO:0007669"/>
    <property type="project" value="UniProtKB-SubCell"/>
</dbReference>
<gene>
    <name evidence="7" type="ORF">ENO36_01940</name>
</gene>
<dbReference type="Proteomes" id="UP000885664">
    <property type="component" value="Unassembled WGS sequence"/>
</dbReference>
<evidence type="ECO:0000256" key="4">
    <source>
        <dbReference type="ARBA" id="ARBA00022989"/>
    </source>
</evidence>
<evidence type="ECO:0000256" key="2">
    <source>
        <dbReference type="ARBA" id="ARBA00022475"/>
    </source>
</evidence>
<feature type="transmembrane region" description="Helical" evidence="6">
    <location>
        <begin position="85"/>
        <end position="103"/>
    </location>
</feature>
<reference evidence="7" key="1">
    <citation type="journal article" date="2020" name="mSystems">
        <title>Genome- and Community-Level Interaction Insights into Carbon Utilization and Element Cycling Functions of Hydrothermarchaeota in Hydrothermal Sediment.</title>
        <authorList>
            <person name="Zhou Z."/>
            <person name="Liu Y."/>
            <person name="Xu W."/>
            <person name="Pan J."/>
            <person name="Luo Z.H."/>
            <person name="Li M."/>
        </authorList>
    </citation>
    <scope>NUCLEOTIDE SEQUENCE [LARGE SCALE GENOMIC DNA]</scope>
    <source>
        <strain evidence="7">SpSt-1259</strain>
    </source>
</reference>
<evidence type="ECO:0000256" key="3">
    <source>
        <dbReference type="ARBA" id="ARBA00022692"/>
    </source>
</evidence>
<feature type="transmembrane region" description="Helical" evidence="6">
    <location>
        <begin position="33"/>
        <end position="55"/>
    </location>
</feature>
<organism evidence="7">
    <name type="scientific">Fervidicoccus fontis</name>
    <dbReference type="NCBI Taxonomy" id="683846"/>
    <lineage>
        <taxon>Archaea</taxon>
        <taxon>Thermoproteota</taxon>
        <taxon>Thermoprotei</taxon>
        <taxon>Fervidicoccales</taxon>
        <taxon>Fervidicoccaceae</taxon>
        <taxon>Fervidicoccus</taxon>
    </lineage>
</organism>
<keyword evidence="5 6" id="KW-0472">Membrane</keyword>
<dbReference type="EMBL" id="DSFE01000045">
    <property type="protein sequence ID" value="HEU97601.1"/>
    <property type="molecule type" value="Genomic_DNA"/>
</dbReference>
<sequence length="234" mass="27012">MELSIYASIIVTLPYYAYLAYEDWKKREIDSKAFYSAIPFIIAVNYANFVSYGIPVLVNDIVALISFATILILSHLGLMGRGDSFIISFIFLLNPYPIFFVGIPIFPGFAITMLSFLYPLYIIFRNVYVNAKNIEIFKNLTERSGKISKLYYFLFGETMRKEEFEKKKFYFPLVSSGMKRLHANMELDPLSPEKYKIEGKYLIASFGIPMAFAIFIGYILFLVSLLLGFSRPFF</sequence>
<keyword evidence="4 6" id="KW-1133">Transmembrane helix</keyword>
<keyword evidence="2" id="KW-1003">Cell membrane</keyword>
<dbReference type="AlphaFoldDB" id="A0A7C2Z3U0"/>
<protein>
    <recommendedName>
        <fullName evidence="8">Peptidase A24</fullName>
    </recommendedName>
</protein>
<feature type="transmembrane region" description="Helical" evidence="6">
    <location>
        <begin position="6"/>
        <end position="21"/>
    </location>
</feature>
<evidence type="ECO:0000256" key="6">
    <source>
        <dbReference type="SAM" id="Phobius"/>
    </source>
</evidence>
<evidence type="ECO:0000256" key="5">
    <source>
        <dbReference type="ARBA" id="ARBA00023136"/>
    </source>
</evidence>
<dbReference type="PANTHER" id="PTHR36506">
    <property type="entry name" value="PREFLAGELLIN PEPTIDASE"/>
    <property type="match status" value="1"/>
</dbReference>
<feature type="transmembrane region" description="Helical" evidence="6">
    <location>
        <begin position="109"/>
        <end position="128"/>
    </location>
</feature>
<comment type="caution">
    <text evidence="7">The sequence shown here is derived from an EMBL/GenBank/DDBJ whole genome shotgun (WGS) entry which is preliminary data.</text>
</comment>
<evidence type="ECO:0000313" key="7">
    <source>
        <dbReference type="EMBL" id="HEU97601.1"/>
    </source>
</evidence>
<evidence type="ECO:0008006" key="8">
    <source>
        <dbReference type="Google" id="ProtNLM"/>
    </source>
</evidence>
<accession>A0A7C2Z3U0</accession>
<dbReference type="PANTHER" id="PTHR36506:SF1">
    <property type="entry name" value="PREFLAGELLIN PEPTIDASE"/>
    <property type="match status" value="1"/>
</dbReference>
<proteinExistence type="predicted"/>
<dbReference type="InterPro" id="IPR052218">
    <property type="entry name" value="Preflagellin_Peptidase"/>
</dbReference>
<keyword evidence="3 6" id="KW-0812">Transmembrane</keyword>
<evidence type="ECO:0000256" key="1">
    <source>
        <dbReference type="ARBA" id="ARBA00004651"/>
    </source>
</evidence>
<dbReference type="Gene3D" id="1.20.120.1220">
    <property type="match status" value="1"/>
</dbReference>
<feature type="transmembrane region" description="Helical" evidence="6">
    <location>
        <begin position="201"/>
        <end position="229"/>
    </location>
</feature>
<comment type="subcellular location">
    <subcellularLocation>
        <location evidence="1">Cell membrane</location>
        <topology evidence="1">Multi-pass membrane protein</topology>
    </subcellularLocation>
</comment>